<comment type="similarity">
    <text evidence="1">Belongs to the peptidase S1C family.</text>
</comment>
<dbReference type="Pfam" id="PF13365">
    <property type="entry name" value="Trypsin_2"/>
    <property type="match status" value="1"/>
</dbReference>
<dbReference type="Gene3D" id="2.40.10.10">
    <property type="entry name" value="Trypsin-like serine proteases"/>
    <property type="match status" value="2"/>
</dbReference>
<dbReference type="GO" id="GO:0004252">
    <property type="term" value="F:serine-type endopeptidase activity"/>
    <property type="evidence" value="ECO:0007669"/>
    <property type="project" value="InterPro"/>
</dbReference>
<dbReference type="PANTHER" id="PTHR43343">
    <property type="entry name" value="PEPTIDASE S12"/>
    <property type="match status" value="1"/>
</dbReference>
<dbReference type="InterPro" id="IPR001940">
    <property type="entry name" value="Peptidase_S1C"/>
</dbReference>
<dbReference type="SUPFAM" id="SSF50494">
    <property type="entry name" value="Trypsin-like serine proteases"/>
    <property type="match status" value="1"/>
</dbReference>
<evidence type="ECO:0000256" key="3">
    <source>
        <dbReference type="ARBA" id="ARBA00022801"/>
    </source>
</evidence>
<accession>A0A3A1YMK0</accession>
<protein>
    <submittedName>
        <fullName evidence="4">Uncharacterized protein</fullName>
    </submittedName>
</protein>
<name>A0A3A1YMK0_9GAMM</name>
<dbReference type="Proteomes" id="UP000265964">
    <property type="component" value="Unassembled WGS sequence"/>
</dbReference>
<organism evidence="4 5">
    <name type="scientific">Psittacicella gerlachiana</name>
    <dbReference type="NCBI Taxonomy" id="2028574"/>
    <lineage>
        <taxon>Bacteria</taxon>
        <taxon>Pseudomonadati</taxon>
        <taxon>Pseudomonadota</taxon>
        <taxon>Gammaproteobacteria</taxon>
        <taxon>Pasteurellales</taxon>
        <taxon>Psittacicellaceae</taxon>
        <taxon>Psittacicella</taxon>
    </lineage>
</organism>
<comment type="caution">
    <text evidence="4">The sequence shown here is derived from an EMBL/GenBank/DDBJ whole genome shotgun (WGS) entry which is preliminary data.</text>
</comment>
<keyword evidence="2" id="KW-0645">Protease</keyword>
<keyword evidence="3" id="KW-0378">Hydrolase</keyword>
<dbReference type="AlphaFoldDB" id="A0A3A1YMK0"/>
<dbReference type="InterPro" id="IPR051201">
    <property type="entry name" value="Chloro_Bact_Ser_Proteases"/>
</dbReference>
<dbReference type="GO" id="GO:0006508">
    <property type="term" value="P:proteolysis"/>
    <property type="evidence" value="ECO:0007669"/>
    <property type="project" value="UniProtKB-KW"/>
</dbReference>
<dbReference type="PRINTS" id="PR00834">
    <property type="entry name" value="PROTEASES2C"/>
</dbReference>
<dbReference type="PANTHER" id="PTHR43343:SF3">
    <property type="entry name" value="PROTEASE DO-LIKE 8, CHLOROPLASTIC"/>
    <property type="match status" value="1"/>
</dbReference>
<keyword evidence="5" id="KW-1185">Reference proteome</keyword>
<dbReference type="EMBL" id="NRJF01000024">
    <property type="protein sequence ID" value="RIY38469.1"/>
    <property type="molecule type" value="Genomic_DNA"/>
</dbReference>
<dbReference type="InterPro" id="IPR009003">
    <property type="entry name" value="Peptidase_S1_PA"/>
</dbReference>
<dbReference type="OrthoDB" id="9758917at2"/>
<dbReference type="InterPro" id="IPR043504">
    <property type="entry name" value="Peptidase_S1_PA_chymotrypsin"/>
</dbReference>
<evidence type="ECO:0000313" key="5">
    <source>
        <dbReference type="Proteomes" id="UP000265964"/>
    </source>
</evidence>
<reference evidence="4 5" key="1">
    <citation type="submission" date="2017-08" db="EMBL/GenBank/DDBJ databases">
        <title>Reclassification of Bisgaard taxon 37 and 44.</title>
        <authorList>
            <person name="Christensen H."/>
        </authorList>
    </citation>
    <scope>NUCLEOTIDE SEQUENCE [LARGE SCALE GENOMIC DNA]</scope>
    <source>
        <strain evidence="4 5">EEAB3T1</strain>
    </source>
</reference>
<evidence type="ECO:0000313" key="4">
    <source>
        <dbReference type="EMBL" id="RIY38469.1"/>
    </source>
</evidence>
<gene>
    <name evidence="4" type="ORF">CKF59_00885</name>
</gene>
<evidence type="ECO:0000256" key="2">
    <source>
        <dbReference type="ARBA" id="ARBA00022670"/>
    </source>
</evidence>
<evidence type="ECO:0000256" key="1">
    <source>
        <dbReference type="ARBA" id="ARBA00010541"/>
    </source>
</evidence>
<proteinExistence type="inferred from homology"/>
<sequence length="311" mass="33607">MHALKIAVTFLIFLALGIASAFCVVYIYKLYQEKTEQAQRPAVTTVVNLPIYQEPKIEKVENALEEANLDSRTFSFSAAIAKVSPSVVNVYAQLQNRNDVVNIYGSGVIMTQDGYVLTNNHVIADATDFAITLVDGTVYRARLIGRDALTDLAVLKIITNNYAVLHPIKSIKTTNVKVGDVVIALGNPLNLGQSATMGIVSGLGRATVDKVGYQDLIQTDVALNVGNSGGALIDSYGNLIGINTLIVNQAYGQQVSGLGFAVPTSEALGIMKQIIEKGFAEHPYIGAQTTLMTDSRNNNYLVISYWKRIFG</sequence>